<sequence>MEGRKRFYIAFSIEAVAVMVTIFSLMSIYRVDSSRLTVIEEKRVRNLFVQKKLSLVTVSLANVDEFSFNDGGKDVKMT</sequence>
<keyword evidence="1" id="KW-1133">Transmembrane helix</keyword>
<gene>
    <name evidence="2" type="ORF">KXQ929_LOCUS47018</name>
</gene>
<accession>A0A820JLR7</accession>
<name>A0A820JLR7_9BILA</name>
<evidence type="ECO:0000313" key="3">
    <source>
        <dbReference type="Proteomes" id="UP000663868"/>
    </source>
</evidence>
<dbReference type="EMBL" id="CAJOBB010016404">
    <property type="protein sequence ID" value="CAF4328173.1"/>
    <property type="molecule type" value="Genomic_DNA"/>
</dbReference>
<evidence type="ECO:0000256" key="1">
    <source>
        <dbReference type="SAM" id="Phobius"/>
    </source>
</evidence>
<evidence type="ECO:0000313" key="2">
    <source>
        <dbReference type="EMBL" id="CAF4328173.1"/>
    </source>
</evidence>
<feature type="transmembrane region" description="Helical" evidence="1">
    <location>
        <begin position="7"/>
        <end position="29"/>
    </location>
</feature>
<dbReference type="AlphaFoldDB" id="A0A820JLR7"/>
<dbReference type="Proteomes" id="UP000663868">
    <property type="component" value="Unassembled WGS sequence"/>
</dbReference>
<reference evidence="2" key="1">
    <citation type="submission" date="2021-02" db="EMBL/GenBank/DDBJ databases">
        <authorList>
            <person name="Nowell W R."/>
        </authorList>
    </citation>
    <scope>NUCLEOTIDE SEQUENCE</scope>
</reference>
<keyword evidence="1" id="KW-0472">Membrane</keyword>
<feature type="non-terminal residue" evidence="2">
    <location>
        <position position="1"/>
    </location>
</feature>
<organism evidence="2 3">
    <name type="scientific">Adineta steineri</name>
    <dbReference type="NCBI Taxonomy" id="433720"/>
    <lineage>
        <taxon>Eukaryota</taxon>
        <taxon>Metazoa</taxon>
        <taxon>Spiralia</taxon>
        <taxon>Gnathifera</taxon>
        <taxon>Rotifera</taxon>
        <taxon>Eurotatoria</taxon>
        <taxon>Bdelloidea</taxon>
        <taxon>Adinetida</taxon>
        <taxon>Adinetidae</taxon>
        <taxon>Adineta</taxon>
    </lineage>
</organism>
<protein>
    <submittedName>
        <fullName evidence="2">Uncharacterized protein</fullName>
    </submittedName>
</protein>
<proteinExistence type="predicted"/>
<keyword evidence="1" id="KW-0812">Transmembrane</keyword>
<comment type="caution">
    <text evidence="2">The sequence shown here is derived from an EMBL/GenBank/DDBJ whole genome shotgun (WGS) entry which is preliminary data.</text>
</comment>